<dbReference type="EMBL" id="JAGMVJ010000010">
    <property type="protein sequence ID" value="KAH7086987.1"/>
    <property type="molecule type" value="Genomic_DNA"/>
</dbReference>
<evidence type="ECO:0000256" key="2">
    <source>
        <dbReference type="SAM" id="MobiDB-lite"/>
    </source>
</evidence>
<keyword evidence="4" id="KW-1185">Reference proteome</keyword>
<comment type="caution">
    <text evidence="3">The sequence shown here is derived from an EMBL/GenBank/DDBJ whole genome shotgun (WGS) entry which is preliminary data.</text>
</comment>
<evidence type="ECO:0000313" key="3">
    <source>
        <dbReference type="EMBL" id="KAH7086987.1"/>
    </source>
</evidence>
<gene>
    <name evidence="3" type="ORF">FB567DRAFT_56581</name>
</gene>
<proteinExistence type="predicted"/>
<reference evidence="3" key="1">
    <citation type="journal article" date="2021" name="Nat. Commun.">
        <title>Genetic determinants of endophytism in the Arabidopsis root mycobiome.</title>
        <authorList>
            <person name="Mesny F."/>
            <person name="Miyauchi S."/>
            <person name="Thiergart T."/>
            <person name="Pickel B."/>
            <person name="Atanasova L."/>
            <person name="Karlsson M."/>
            <person name="Huettel B."/>
            <person name="Barry K.W."/>
            <person name="Haridas S."/>
            <person name="Chen C."/>
            <person name="Bauer D."/>
            <person name="Andreopoulos W."/>
            <person name="Pangilinan J."/>
            <person name="LaButti K."/>
            <person name="Riley R."/>
            <person name="Lipzen A."/>
            <person name="Clum A."/>
            <person name="Drula E."/>
            <person name="Henrissat B."/>
            <person name="Kohler A."/>
            <person name="Grigoriev I.V."/>
            <person name="Martin F.M."/>
            <person name="Hacquard S."/>
        </authorList>
    </citation>
    <scope>NUCLEOTIDE SEQUENCE</scope>
    <source>
        <strain evidence="3">MPI-SDFR-AT-0120</strain>
    </source>
</reference>
<protein>
    <submittedName>
        <fullName evidence="3">Uncharacterized protein</fullName>
    </submittedName>
</protein>
<accession>A0A8K0R3S1</accession>
<organism evidence="3 4">
    <name type="scientific">Paraphoma chrysanthemicola</name>
    <dbReference type="NCBI Taxonomy" id="798071"/>
    <lineage>
        <taxon>Eukaryota</taxon>
        <taxon>Fungi</taxon>
        <taxon>Dikarya</taxon>
        <taxon>Ascomycota</taxon>
        <taxon>Pezizomycotina</taxon>
        <taxon>Dothideomycetes</taxon>
        <taxon>Pleosporomycetidae</taxon>
        <taxon>Pleosporales</taxon>
        <taxon>Pleosporineae</taxon>
        <taxon>Phaeosphaeriaceae</taxon>
        <taxon>Paraphoma</taxon>
    </lineage>
</organism>
<dbReference type="OrthoDB" id="5402392at2759"/>
<feature type="compositionally biased region" description="Polar residues" evidence="2">
    <location>
        <begin position="317"/>
        <end position="334"/>
    </location>
</feature>
<sequence>MPAPTACPILEVDRALSSYVHAREETLKIRRALSKYLTASLRPVSAETQNQHLNHECPPNISAVSTNPPGLKGSRLDYLHALRARNNAQSRHKELQASIEDLQQAHIAEHPAQAQPAYDNGSTQSYVSLLRQRRRQAELQVIQHSLERLLTTRQPLGLEDPRTLVEKTIGNQPDLPAERLEQLSQTQDDQTYIFKLKQEVLDARSNLDRANAARKDAQTKAPSSPTLQQQVFALECARDEIVEWVQNELAKLEEESVFLEDASPIKRPTHEATPADLSSIEERIRCAYDKYTTARASLLQHYEMLQHSPVGPASDGNDASGTSEESTQYSTQQPKPVTTLLSHFPHLTHVANTERSLLQQSVYLQSQIEAADQDIDEMLLRLSGESHLLPAGSKDVTAWAKTANEAEVATSAAAKEHILASRQEISSVSAIVELCSLQSKVLATS</sequence>
<evidence type="ECO:0000313" key="4">
    <source>
        <dbReference type="Proteomes" id="UP000813461"/>
    </source>
</evidence>
<evidence type="ECO:0000256" key="1">
    <source>
        <dbReference type="SAM" id="Coils"/>
    </source>
</evidence>
<feature type="coiled-coil region" evidence="1">
    <location>
        <begin position="193"/>
        <end position="262"/>
    </location>
</feature>
<dbReference type="Proteomes" id="UP000813461">
    <property type="component" value="Unassembled WGS sequence"/>
</dbReference>
<dbReference type="AlphaFoldDB" id="A0A8K0R3S1"/>
<feature type="region of interest" description="Disordered" evidence="2">
    <location>
        <begin position="307"/>
        <end position="334"/>
    </location>
</feature>
<keyword evidence="1" id="KW-0175">Coiled coil</keyword>
<name>A0A8K0R3S1_9PLEO</name>